<dbReference type="OrthoDB" id="9811532at2"/>
<dbReference type="CDD" id="cd00165">
    <property type="entry name" value="S4"/>
    <property type="match status" value="1"/>
</dbReference>
<dbReference type="EMBL" id="FQXM01000029">
    <property type="protein sequence ID" value="SHH99163.1"/>
    <property type="molecule type" value="Genomic_DNA"/>
</dbReference>
<keyword evidence="3" id="KW-1185">Reference proteome</keyword>
<evidence type="ECO:0000313" key="2">
    <source>
        <dbReference type="EMBL" id="SHH99163.1"/>
    </source>
</evidence>
<dbReference type="AlphaFoldDB" id="A0A1M5XIR8"/>
<gene>
    <name evidence="2" type="ORF">SAMN02745207_03658</name>
</gene>
<dbReference type="PROSITE" id="PS50889">
    <property type="entry name" value="S4"/>
    <property type="match status" value="1"/>
</dbReference>
<dbReference type="RefSeq" id="WP_073340382.1">
    <property type="nucleotide sequence ID" value="NZ_FQXM01000029.1"/>
</dbReference>
<dbReference type="Proteomes" id="UP000184447">
    <property type="component" value="Unassembled WGS sequence"/>
</dbReference>
<accession>A0A1M5XIR8</accession>
<proteinExistence type="predicted"/>
<evidence type="ECO:0000313" key="3">
    <source>
        <dbReference type="Proteomes" id="UP000184447"/>
    </source>
</evidence>
<reference evidence="2 3" key="1">
    <citation type="submission" date="2016-11" db="EMBL/GenBank/DDBJ databases">
        <authorList>
            <person name="Jaros S."/>
            <person name="Januszkiewicz K."/>
            <person name="Wedrychowicz H."/>
        </authorList>
    </citation>
    <scope>NUCLEOTIDE SEQUENCE [LARGE SCALE GENOMIC DNA]</scope>
    <source>
        <strain evidence="2 3">DSM 8605</strain>
    </source>
</reference>
<dbReference type="SUPFAM" id="SSF55174">
    <property type="entry name" value="Alpha-L RNA-binding motif"/>
    <property type="match status" value="1"/>
</dbReference>
<organism evidence="2 3">
    <name type="scientific">Clostridium grantii DSM 8605</name>
    <dbReference type="NCBI Taxonomy" id="1121316"/>
    <lineage>
        <taxon>Bacteria</taxon>
        <taxon>Bacillati</taxon>
        <taxon>Bacillota</taxon>
        <taxon>Clostridia</taxon>
        <taxon>Eubacteriales</taxon>
        <taxon>Clostridiaceae</taxon>
        <taxon>Clostridium</taxon>
    </lineage>
</organism>
<protein>
    <submittedName>
        <fullName evidence="2">Ribosome-associated protein</fullName>
    </submittedName>
</protein>
<dbReference type="STRING" id="1121316.SAMN02745207_03658"/>
<name>A0A1M5XIR8_9CLOT</name>
<dbReference type="Pfam" id="PF13275">
    <property type="entry name" value="S4_2"/>
    <property type="match status" value="1"/>
</dbReference>
<sequence>MNEIVISGEFIKLDAFMKWSNMVSSGADAKFFIRNGEVFLNGEVEVRRGKKIVAGDIVKFNGEEFKVANE</sequence>
<dbReference type="GO" id="GO:0003723">
    <property type="term" value="F:RNA binding"/>
    <property type="evidence" value="ECO:0007669"/>
    <property type="project" value="UniProtKB-KW"/>
</dbReference>
<dbReference type="Gene3D" id="3.10.290.10">
    <property type="entry name" value="RNA-binding S4 domain"/>
    <property type="match status" value="1"/>
</dbReference>
<evidence type="ECO:0000256" key="1">
    <source>
        <dbReference type="PROSITE-ProRule" id="PRU00182"/>
    </source>
</evidence>
<keyword evidence="1" id="KW-0694">RNA-binding</keyword>
<dbReference type="InterPro" id="IPR036986">
    <property type="entry name" value="S4_RNA-bd_sf"/>
</dbReference>